<feature type="signal peptide" evidence="1">
    <location>
        <begin position="1"/>
        <end position="21"/>
    </location>
</feature>
<proteinExistence type="predicted"/>
<dbReference type="RefSeq" id="XP_026485002.1">
    <property type="nucleotide sequence ID" value="XM_026629217.2"/>
</dbReference>
<feature type="chain" id="PRO_5034949432" evidence="1">
    <location>
        <begin position="22"/>
        <end position="246"/>
    </location>
</feature>
<dbReference type="InterPro" id="IPR038606">
    <property type="entry name" value="To_sf"/>
</dbReference>
<evidence type="ECO:0000313" key="3">
    <source>
        <dbReference type="RefSeq" id="XP_026485002.1"/>
    </source>
</evidence>
<dbReference type="OMA" id="NSSWPIN"/>
<dbReference type="GeneID" id="113392677"/>
<gene>
    <name evidence="3" type="primary">LOC113392677</name>
</gene>
<dbReference type="InterPro" id="IPR010562">
    <property type="entry name" value="Haemolymph_juvenile_hormone-bd"/>
</dbReference>
<dbReference type="Proteomes" id="UP001652626">
    <property type="component" value="Chromosome 5"/>
</dbReference>
<evidence type="ECO:0000256" key="1">
    <source>
        <dbReference type="SAM" id="SignalP"/>
    </source>
</evidence>
<reference evidence="3" key="1">
    <citation type="submission" date="2025-08" db="UniProtKB">
        <authorList>
            <consortium name="RefSeq"/>
        </authorList>
    </citation>
    <scope>IDENTIFICATION</scope>
    <source>
        <tissue evidence="3">Whole body</tissue>
    </source>
</reference>
<keyword evidence="2" id="KW-1185">Reference proteome</keyword>
<evidence type="ECO:0000313" key="2">
    <source>
        <dbReference type="Proteomes" id="UP001652626"/>
    </source>
</evidence>
<dbReference type="PANTHER" id="PTHR11008">
    <property type="entry name" value="PROTEIN TAKEOUT-LIKE PROTEIN"/>
    <property type="match status" value="1"/>
</dbReference>
<name>A0A8B8HJM8_VANTA</name>
<keyword evidence="1" id="KW-0732">Signal</keyword>
<protein>
    <submittedName>
        <fullName evidence="3">Uncharacterized protein LOC113392677</fullName>
    </submittedName>
</protein>
<sequence>MKFQVLCDILLFFACTVVISGDKKIQNPLEEQILTLFKKWRKGRLHTGLFQLPSLKSINIEKIQESYYEETGIKILFSIGEMKLTGLDNFSVDALDIIRTQNVLNISAIIRVPTLTLHSDTYTLDGRAYYVYSLKGKGAMRIISRNNVVSINIVFNNVDDIQTSVSDFSLNYSITMVEGNLENSSWPINNVLNNEGVNILKSYHEYINEKAREYVVANANEYLSRVTFKDFLNTIANIGVNSYVVE</sequence>
<dbReference type="Gene3D" id="3.15.10.30">
    <property type="entry name" value="Haemolymph juvenile hormone binding protein"/>
    <property type="match status" value="1"/>
</dbReference>
<dbReference type="AlphaFoldDB" id="A0A8B8HJM8"/>
<dbReference type="Pfam" id="PF06585">
    <property type="entry name" value="JHBP"/>
    <property type="match status" value="1"/>
</dbReference>
<dbReference type="OrthoDB" id="7171891at2759"/>
<organism evidence="2 3">
    <name type="scientific">Vanessa tameamea</name>
    <name type="common">Kamehameha butterfly</name>
    <dbReference type="NCBI Taxonomy" id="334116"/>
    <lineage>
        <taxon>Eukaryota</taxon>
        <taxon>Metazoa</taxon>
        <taxon>Ecdysozoa</taxon>
        <taxon>Arthropoda</taxon>
        <taxon>Hexapoda</taxon>
        <taxon>Insecta</taxon>
        <taxon>Pterygota</taxon>
        <taxon>Neoptera</taxon>
        <taxon>Endopterygota</taxon>
        <taxon>Lepidoptera</taxon>
        <taxon>Glossata</taxon>
        <taxon>Ditrysia</taxon>
        <taxon>Papilionoidea</taxon>
        <taxon>Nymphalidae</taxon>
        <taxon>Nymphalinae</taxon>
        <taxon>Vanessa</taxon>
    </lineage>
</organism>
<dbReference type="PANTHER" id="PTHR11008:SF9">
    <property type="entry name" value="PROTEIN TAKEOUT-LIKE PROTEIN"/>
    <property type="match status" value="1"/>
</dbReference>
<accession>A0A8B8HJM8</accession>